<protein>
    <submittedName>
        <fullName evidence="1">Uncharacterized protein</fullName>
    </submittedName>
</protein>
<name>A0A834M5K0_RHYFE</name>
<dbReference type="OrthoDB" id="10051381at2759"/>
<organism evidence="1 2">
    <name type="scientific">Rhynchophorus ferrugineus</name>
    <name type="common">Red palm weevil</name>
    <name type="synonym">Curculio ferrugineus</name>
    <dbReference type="NCBI Taxonomy" id="354439"/>
    <lineage>
        <taxon>Eukaryota</taxon>
        <taxon>Metazoa</taxon>
        <taxon>Ecdysozoa</taxon>
        <taxon>Arthropoda</taxon>
        <taxon>Hexapoda</taxon>
        <taxon>Insecta</taxon>
        <taxon>Pterygota</taxon>
        <taxon>Neoptera</taxon>
        <taxon>Endopterygota</taxon>
        <taxon>Coleoptera</taxon>
        <taxon>Polyphaga</taxon>
        <taxon>Cucujiformia</taxon>
        <taxon>Curculionidae</taxon>
        <taxon>Dryophthorinae</taxon>
        <taxon>Rhynchophorus</taxon>
    </lineage>
</organism>
<evidence type="ECO:0000313" key="2">
    <source>
        <dbReference type="Proteomes" id="UP000625711"/>
    </source>
</evidence>
<evidence type="ECO:0000313" key="1">
    <source>
        <dbReference type="EMBL" id="KAF7265904.1"/>
    </source>
</evidence>
<gene>
    <name evidence="1" type="ORF">GWI33_020650</name>
</gene>
<keyword evidence="2" id="KW-1185">Reference proteome</keyword>
<dbReference type="EMBL" id="JAACXV010014582">
    <property type="protein sequence ID" value="KAF7265904.1"/>
    <property type="molecule type" value="Genomic_DNA"/>
</dbReference>
<reference evidence="1" key="1">
    <citation type="submission" date="2020-08" db="EMBL/GenBank/DDBJ databases">
        <title>Genome sequencing and assembly of the red palm weevil Rhynchophorus ferrugineus.</title>
        <authorList>
            <person name="Dias G.B."/>
            <person name="Bergman C.M."/>
            <person name="Manee M."/>
        </authorList>
    </citation>
    <scope>NUCLEOTIDE SEQUENCE</scope>
    <source>
        <strain evidence="1">AA-2017</strain>
        <tissue evidence="1">Whole larva</tissue>
    </source>
</reference>
<sequence length="75" mass="8589">MALFGAAHVIQDNFRPTFKIQGQIYHLLGALRAFSNRMPSCKNVAHCQEINTIRIRSKVKQRSREDDDSSSKLKD</sequence>
<comment type="caution">
    <text evidence="1">The sequence shown here is derived from an EMBL/GenBank/DDBJ whole genome shotgun (WGS) entry which is preliminary data.</text>
</comment>
<dbReference type="Proteomes" id="UP000625711">
    <property type="component" value="Unassembled WGS sequence"/>
</dbReference>
<dbReference type="AlphaFoldDB" id="A0A834M5K0"/>
<accession>A0A834M5K0</accession>
<proteinExistence type="predicted"/>